<dbReference type="Pfam" id="PF01846">
    <property type="entry name" value="FF"/>
    <property type="match status" value="1"/>
</dbReference>
<dbReference type="SUPFAM" id="SSF51045">
    <property type="entry name" value="WW domain"/>
    <property type="match status" value="2"/>
</dbReference>
<dbReference type="PROSITE" id="PS50020">
    <property type="entry name" value="WW_DOMAIN_2"/>
    <property type="match status" value="2"/>
</dbReference>
<dbReference type="STRING" id="1169540.A0A0G4FAA2"/>
<dbReference type="OMA" id="GMWLQPP"/>
<dbReference type="GO" id="GO:0005634">
    <property type="term" value="C:nucleus"/>
    <property type="evidence" value="ECO:0007669"/>
    <property type="project" value="TreeGrafter"/>
</dbReference>
<dbReference type="GO" id="GO:0070063">
    <property type="term" value="F:RNA polymerase binding"/>
    <property type="evidence" value="ECO:0007669"/>
    <property type="project" value="InterPro"/>
</dbReference>
<dbReference type="EMBL" id="CDMY01000397">
    <property type="protein sequence ID" value="CEM09908.1"/>
    <property type="molecule type" value="Genomic_DNA"/>
</dbReference>
<evidence type="ECO:0000256" key="2">
    <source>
        <dbReference type="SAM" id="MobiDB-lite"/>
    </source>
</evidence>
<reference evidence="4 5" key="1">
    <citation type="submission" date="2014-11" db="EMBL/GenBank/DDBJ databases">
        <authorList>
            <person name="Zhu J."/>
            <person name="Qi W."/>
            <person name="Song R."/>
        </authorList>
    </citation>
    <scope>NUCLEOTIDE SEQUENCE [LARGE SCALE GENOMIC DNA]</scope>
</reference>
<feature type="region of interest" description="Disordered" evidence="2">
    <location>
        <begin position="573"/>
        <end position="612"/>
    </location>
</feature>
<feature type="region of interest" description="Disordered" evidence="2">
    <location>
        <begin position="1"/>
        <end position="85"/>
    </location>
</feature>
<dbReference type="InterPro" id="IPR036020">
    <property type="entry name" value="WW_dom_sf"/>
</dbReference>
<evidence type="ECO:0000313" key="4">
    <source>
        <dbReference type="EMBL" id="CEM09908.1"/>
    </source>
</evidence>
<evidence type="ECO:0000256" key="1">
    <source>
        <dbReference type="ARBA" id="ARBA00022737"/>
    </source>
</evidence>
<keyword evidence="1" id="KW-0677">Repeat</keyword>
<dbReference type="VEuPathDB" id="CryptoDB:Vbra_8916"/>
<dbReference type="InterPro" id="IPR036517">
    <property type="entry name" value="FF_domain_sf"/>
</dbReference>
<dbReference type="PANTHER" id="PTHR15377">
    <property type="entry name" value="TRANSCRIPTION ELONGATION REGULATOR 1"/>
    <property type="match status" value="1"/>
</dbReference>
<dbReference type="GO" id="GO:0003712">
    <property type="term" value="F:transcription coregulator activity"/>
    <property type="evidence" value="ECO:0007669"/>
    <property type="project" value="TreeGrafter"/>
</dbReference>
<dbReference type="PANTHER" id="PTHR15377:SF3">
    <property type="entry name" value="WW DOMAIN-CONTAINING PROTEIN"/>
    <property type="match status" value="1"/>
</dbReference>
<keyword evidence="5" id="KW-1185">Reference proteome</keyword>
<feature type="region of interest" description="Disordered" evidence="2">
    <location>
        <begin position="514"/>
        <end position="536"/>
    </location>
</feature>
<dbReference type="Gene3D" id="2.20.70.10">
    <property type="match status" value="2"/>
</dbReference>
<dbReference type="InParanoid" id="A0A0G4FAA2"/>
<dbReference type="Gene3D" id="1.10.10.440">
    <property type="entry name" value="FF domain"/>
    <property type="match status" value="4"/>
</dbReference>
<accession>A0A0G4FAA2</accession>
<dbReference type="PROSITE" id="PS01159">
    <property type="entry name" value="WW_DOMAIN_1"/>
    <property type="match status" value="2"/>
</dbReference>
<dbReference type="AlphaFoldDB" id="A0A0G4FAA2"/>
<organism evidence="4 5">
    <name type="scientific">Vitrella brassicaformis (strain CCMP3155)</name>
    <dbReference type="NCBI Taxonomy" id="1169540"/>
    <lineage>
        <taxon>Eukaryota</taxon>
        <taxon>Sar</taxon>
        <taxon>Alveolata</taxon>
        <taxon>Colpodellida</taxon>
        <taxon>Vitrellaceae</taxon>
        <taxon>Vitrella</taxon>
    </lineage>
</organism>
<dbReference type="CDD" id="cd00201">
    <property type="entry name" value="WW"/>
    <property type="match status" value="1"/>
</dbReference>
<feature type="compositionally biased region" description="Pro residues" evidence="2">
    <location>
        <begin position="41"/>
        <end position="51"/>
    </location>
</feature>
<feature type="compositionally biased region" description="Basic and acidic residues" evidence="2">
    <location>
        <begin position="514"/>
        <end position="534"/>
    </location>
</feature>
<feature type="region of interest" description="Disordered" evidence="2">
    <location>
        <begin position="270"/>
        <end position="350"/>
    </location>
</feature>
<dbReference type="PhylomeDB" id="A0A0G4FAA2"/>
<dbReference type="InterPro" id="IPR002713">
    <property type="entry name" value="FF_domain"/>
</dbReference>
<dbReference type="InterPro" id="IPR045148">
    <property type="entry name" value="TCRG1-like"/>
</dbReference>
<dbReference type="OrthoDB" id="187617at2759"/>
<protein>
    <recommendedName>
        <fullName evidence="3">WW domain-containing protein</fullName>
    </recommendedName>
</protein>
<feature type="domain" description="WW" evidence="3">
    <location>
        <begin position="229"/>
        <end position="258"/>
    </location>
</feature>
<dbReference type="FunCoup" id="A0A0G4FAA2">
    <property type="interactions" value="65"/>
</dbReference>
<sequence length="812" mass="92292">MSSTPSGDAPLPAAGASPAAASDTAAAALQHQPTVVTASDGPPPGMGPPGMVPAAATQQPAQQPAASAETGQAGDSMAAPVYPSAQGDIPLQPGLAYQPRIVSTGRPPLLPPIPPHMMHPHLMMHMQMSMHRPPGTIPFPPHIIAPGPPIMPVIMPSPAALAEPPPPVEKRVVWEEHLAPNGHKYYHCPTSKESRWVRPAGKTDVVVVAGTNPQQAAGEVLEYETIGNTPWLRITGENGMTYFRNKETNVSRWACPDEILTIVRELDGEIPPPTEEEMQQQQQQVGEAQQDADKKGDGEGEGEAKEPEEGGGENDVGDEKMAGEGGEPPEKEEGEESSDEEESDDEQQLDEEKRRLIEQMKKVEDFKDVLREINITGIPPYDKALPKLMYDSRFTAVSTDQRRIMYDKFIKEIAEEKRRQRTKSKKEVHDKFVELLDEAERRDDIHPSSTVETVALRYQDDHRWKAMDSKTRRTLVQERINVRKKAREERREAARKAFRDMIYEFLQSYVQRETESREKESRRETDVSRVEPPRWQRVKQGLRDDPRYSAVTSATREDIFERVCGEFFRAHGRKRERERERGEGGKDEAGKEDEGDDVDKKRQKLMKGEAESSFRNMLAERVKNPFGKKYADVSSQLANDPRDSSDLLSQQDKERLFDMFEKQCLAERRKLLSLVLQQSTQISPSMTFKEAMDALSVMSDKRFQHMPEQVLTDEYEKWRAMQAKEYQDAFRQYLKSCTLITHTSKEDGPEFDKLIQQLSQDIRYQRLEGYADERTELIKQRIREVQISHKRVREENIAERLRTAEAKKGDFY</sequence>
<dbReference type="SMART" id="SM00456">
    <property type="entry name" value="WW"/>
    <property type="match status" value="2"/>
</dbReference>
<proteinExistence type="predicted"/>
<name>A0A0G4FAA2_VITBC</name>
<evidence type="ECO:0000313" key="5">
    <source>
        <dbReference type="Proteomes" id="UP000041254"/>
    </source>
</evidence>
<feature type="domain" description="WW" evidence="3">
    <location>
        <begin position="174"/>
        <end position="201"/>
    </location>
</feature>
<dbReference type="Proteomes" id="UP000041254">
    <property type="component" value="Unassembled WGS sequence"/>
</dbReference>
<feature type="compositionally biased region" description="Acidic residues" evidence="2">
    <location>
        <begin position="330"/>
        <end position="349"/>
    </location>
</feature>
<gene>
    <name evidence="4" type="ORF">Vbra_8916</name>
</gene>
<dbReference type="InterPro" id="IPR001202">
    <property type="entry name" value="WW_dom"/>
</dbReference>
<feature type="compositionally biased region" description="Low complexity" evidence="2">
    <location>
        <begin position="1"/>
        <end position="29"/>
    </location>
</feature>
<dbReference type="SMART" id="SM00441">
    <property type="entry name" value="FF"/>
    <property type="match status" value="2"/>
</dbReference>
<feature type="compositionally biased region" description="Basic and acidic residues" evidence="2">
    <location>
        <begin position="575"/>
        <end position="589"/>
    </location>
</feature>
<dbReference type="SUPFAM" id="SSF81698">
    <property type="entry name" value="FF domain"/>
    <property type="match status" value="3"/>
</dbReference>
<feature type="compositionally biased region" description="Low complexity" evidence="2">
    <location>
        <begin position="53"/>
        <end position="68"/>
    </location>
</feature>
<feature type="compositionally biased region" description="Basic and acidic residues" evidence="2">
    <location>
        <begin position="291"/>
        <end position="308"/>
    </location>
</feature>
<evidence type="ECO:0000259" key="3">
    <source>
        <dbReference type="PROSITE" id="PS50020"/>
    </source>
</evidence>
<feature type="compositionally biased region" description="Low complexity" evidence="2">
    <location>
        <begin position="279"/>
        <end position="289"/>
    </location>
</feature>